<feature type="domain" description="G-protein coupled receptors family 1 profile" evidence="8">
    <location>
        <begin position="1"/>
        <end position="170"/>
    </location>
</feature>
<dbReference type="PANTHER" id="PTHR24241:SF83">
    <property type="entry name" value="G-PROTEIN COUPLED RECEPTOR 150-RELATED"/>
    <property type="match status" value="1"/>
</dbReference>
<keyword evidence="6" id="KW-0675">Receptor</keyword>
<dbReference type="InterPro" id="IPR000276">
    <property type="entry name" value="GPCR_Rhodpsn"/>
</dbReference>
<feature type="transmembrane region" description="Helical" evidence="7">
    <location>
        <begin position="49"/>
        <end position="70"/>
    </location>
</feature>
<keyword evidence="5 7" id="KW-0472">Membrane</keyword>
<dbReference type="PROSITE" id="PS50262">
    <property type="entry name" value="G_PROTEIN_RECEP_F1_2"/>
    <property type="match status" value="1"/>
</dbReference>
<name>A0ABD3W3N1_SINWO</name>
<proteinExistence type="predicted"/>
<dbReference type="GO" id="GO:0005886">
    <property type="term" value="C:plasma membrane"/>
    <property type="evidence" value="ECO:0007669"/>
    <property type="project" value="UniProtKB-SubCell"/>
</dbReference>
<evidence type="ECO:0000313" key="9">
    <source>
        <dbReference type="EMBL" id="KAL3867328.1"/>
    </source>
</evidence>
<dbReference type="Pfam" id="PF00001">
    <property type="entry name" value="7tm_1"/>
    <property type="match status" value="1"/>
</dbReference>
<protein>
    <recommendedName>
        <fullName evidence="8">G-protein coupled receptors family 1 profile domain-containing protein</fullName>
    </recommendedName>
</protein>
<feature type="transmembrane region" description="Helical" evidence="7">
    <location>
        <begin position="151"/>
        <end position="173"/>
    </location>
</feature>
<feature type="transmembrane region" description="Helical" evidence="7">
    <location>
        <begin position="119"/>
        <end position="139"/>
    </location>
</feature>
<evidence type="ECO:0000256" key="2">
    <source>
        <dbReference type="ARBA" id="ARBA00022475"/>
    </source>
</evidence>
<organism evidence="9 10">
    <name type="scientific">Sinanodonta woodiana</name>
    <name type="common">Chinese pond mussel</name>
    <name type="synonym">Anodonta woodiana</name>
    <dbReference type="NCBI Taxonomy" id="1069815"/>
    <lineage>
        <taxon>Eukaryota</taxon>
        <taxon>Metazoa</taxon>
        <taxon>Spiralia</taxon>
        <taxon>Lophotrochozoa</taxon>
        <taxon>Mollusca</taxon>
        <taxon>Bivalvia</taxon>
        <taxon>Autobranchia</taxon>
        <taxon>Heteroconchia</taxon>
        <taxon>Palaeoheterodonta</taxon>
        <taxon>Unionida</taxon>
        <taxon>Unionoidea</taxon>
        <taxon>Unionidae</taxon>
        <taxon>Unioninae</taxon>
        <taxon>Sinanodonta</taxon>
    </lineage>
</organism>
<evidence type="ECO:0000313" key="10">
    <source>
        <dbReference type="Proteomes" id="UP001634394"/>
    </source>
</evidence>
<evidence type="ECO:0000256" key="7">
    <source>
        <dbReference type="SAM" id="Phobius"/>
    </source>
</evidence>
<sequence>VWKMAGAGWCCAALLSIPMFFLFHTNINKKGVTVCENVFRDLSLSYRQAFLTFIAIVVFFIPLVILVICYTRIFVKIARKANEGARNKRTSLKSGKVHLQSTPSSSLPRAKIKTLKMTFVIICVFIVCSLPYFIAEMIMSYGDYCLISKELVSVLAGLAPSNSATNPFVFLLFNANIKWIKDLKACRSNKRSPQRGYVYSSTSTANTHYYVHGNGAQSYQPTARVNHERLQMYSVNRSSLVDQSVLS</sequence>
<comment type="caution">
    <text evidence="9">The sequence shown here is derived from an EMBL/GenBank/DDBJ whole genome shotgun (WGS) entry which is preliminary data.</text>
</comment>
<dbReference type="Proteomes" id="UP001634394">
    <property type="component" value="Unassembled WGS sequence"/>
</dbReference>
<gene>
    <name evidence="9" type="ORF">ACJMK2_044539</name>
</gene>
<keyword evidence="4 7" id="KW-1133">Transmembrane helix</keyword>
<evidence type="ECO:0000256" key="6">
    <source>
        <dbReference type="ARBA" id="ARBA00023170"/>
    </source>
</evidence>
<dbReference type="PANTHER" id="PTHR24241">
    <property type="entry name" value="NEUROPEPTIDE RECEPTOR-RELATED G-PROTEIN COUPLED RECEPTOR"/>
    <property type="match status" value="1"/>
</dbReference>
<evidence type="ECO:0000256" key="5">
    <source>
        <dbReference type="ARBA" id="ARBA00023136"/>
    </source>
</evidence>
<evidence type="ECO:0000259" key="8">
    <source>
        <dbReference type="PROSITE" id="PS50262"/>
    </source>
</evidence>
<dbReference type="AlphaFoldDB" id="A0ABD3W3N1"/>
<feature type="non-terminal residue" evidence="9">
    <location>
        <position position="1"/>
    </location>
</feature>
<dbReference type="Gene3D" id="1.20.1070.10">
    <property type="entry name" value="Rhodopsin 7-helix transmembrane proteins"/>
    <property type="match status" value="1"/>
</dbReference>
<dbReference type="SUPFAM" id="SSF81321">
    <property type="entry name" value="Family A G protein-coupled receptor-like"/>
    <property type="match status" value="1"/>
</dbReference>
<dbReference type="InterPro" id="IPR017452">
    <property type="entry name" value="GPCR_Rhodpsn_7TM"/>
</dbReference>
<keyword evidence="10" id="KW-1185">Reference proteome</keyword>
<evidence type="ECO:0000256" key="4">
    <source>
        <dbReference type="ARBA" id="ARBA00022989"/>
    </source>
</evidence>
<accession>A0ABD3W3N1</accession>
<comment type="subcellular location">
    <subcellularLocation>
        <location evidence="1">Cell membrane</location>
        <topology evidence="1">Multi-pass membrane protein</topology>
    </subcellularLocation>
</comment>
<reference evidence="9 10" key="1">
    <citation type="submission" date="2024-11" db="EMBL/GenBank/DDBJ databases">
        <title>Chromosome-level genome assembly of the freshwater bivalve Anodonta woodiana.</title>
        <authorList>
            <person name="Chen X."/>
        </authorList>
    </citation>
    <scope>NUCLEOTIDE SEQUENCE [LARGE SCALE GENOMIC DNA]</scope>
    <source>
        <strain evidence="9">MN2024</strain>
        <tissue evidence="9">Gills</tissue>
    </source>
</reference>
<evidence type="ECO:0000256" key="3">
    <source>
        <dbReference type="ARBA" id="ARBA00022692"/>
    </source>
</evidence>
<keyword evidence="2" id="KW-1003">Cell membrane</keyword>
<keyword evidence="3 7" id="KW-0812">Transmembrane</keyword>
<dbReference type="EMBL" id="JBJQND010000009">
    <property type="protein sequence ID" value="KAL3867328.1"/>
    <property type="molecule type" value="Genomic_DNA"/>
</dbReference>
<evidence type="ECO:0000256" key="1">
    <source>
        <dbReference type="ARBA" id="ARBA00004651"/>
    </source>
</evidence>
<dbReference type="PRINTS" id="PR00237">
    <property type="entry name" value="GPCRRHODOPSN"/>
</dbReference>